<dbReference type="NCBIfam" id="NF008453">
    <property type="entry name" value="PRK11308.1"/>
    <property type="match status" value="2"/>
</dbReference>
<dbReference type="SUPFAM" id="SSF52540">
    <property type="entry name" value="P-loop containing nucleoside triphosphate hydrolases"/>
    <property type="match status" value="2"/>
</dbReference>
<name>A0AAE7URZ3_9HYPH</name>
<comment type="similarity">
    <text evidence="2">Belongs to the ABC transporter superfamily.</text>
</comment>
<dbReference type="GO" id="GO:0005524">
    <property type="term" value="F:ATP binding"/>
    <property type="evidence" value="ECO:0007669"/>
    <property type="project" value="UniProtKB-KW"/>
</dbReference>
<evidence type="ECO:0000313" key="10">
    <source>
        <dbReference type="Proteomes" id="UP000822331"/>
    </source>
</evidence>
<reference evidence="7 10" key="1">
    <citation type="journal article" date="2020" name="Science">
        <title>Unexpected conservation and global transmission of agrobacterial virulence plasmids.</title>
        <authorList>
            <person name="Weisberg A.J."/>
            <person name="Davis E.W. 2nd"/>
            <person name="Tabima J."/>
            <person name="Belcher M.S."/>
            <person name="Miller M."/>
            <person name="Kuo C.H."/>
            <person name="Loper J.E."/>
            <person name="Grunwald N.J."/>
            <person name="Putnam M.L."/>
            <person name="Chang J.H."/>
        </authorList>
    </citation>
    <scope>NUCLEOTIDE SEQUENCE [LARGE SCALE GENOMIC DNA]</scope>
    <source>
        <strain evidence="7 10">A19/93</strain>
    </source>
</reference>
<keyword evidence="8" id="KW-0614">Plasmid</keyword>
<dbReference type="GO" id="GO:0015833">
    <property type="term" value="P:peptide transport"/>
    <property type="evidence" value="ECO:0007669"/>
    <property type="project" value="InterPro"/>
</dbReference>
<feature type="domain" description="ABC transporter" evidence="6">
    <location>
        <begin position="11"/>
        <end position="262"/>
    </location>
</feature>
<comment type="subcellular location">
    <subcellularLocation>
        <location evidence="1">Cell inner membrane</location>
        <topology evidence="1">Peripheral membrane protein</topology>
    </subcellularLocation>
</comment>
<proteinExistence type="inferred from homology"/>
<dbReference type="GO" id="GO:0005886">
    <property type="term" value="C:plasma membrane"/>
    <property type="evidence" value="ECO:0007669"/>
    <property type="project" value="UniProtKB-SubCell"/>
</dbReference>
<protein>
    <submittedName>
        <fullName evidence="8">ABC transporter ATP-binding protein</fullName>
    </submittedName>
</protein>
<keyword evidence="3" id="KW-0813">Transport</keyword>
<dbReference type="Gene3D" id="3.40.50.300">
    <property type="entry name" value="P-loop containing nucleotide triphosphate hydrolases"/>
    <property type="match status" value="2"/>
</dbReference>
<keyword evidence="4" id="KW-0547">Nucleotide-binding</keyword>
<evidence type="ECO:0000313" key="8">
    <source>
        <dbReference type="EMBL" id="QTG03309.1"/>
    </source>
</evidence>
<dbReference type="Pfam" id="PF00005">
    <property type="entry name" value="ABC_tran"/>
    <property type="match status" value="2"/>
</dbReference>
<dbReference type="EMBL" id="CP049208">
    <property type="protein sequence ID" value="QTG03309.1"/>
    <property type="molecule type" value="Genomic_DNA"/>
</dbReference>
<dbReference type="PANTHER" id="PTHR43776">
    <property type="entry name" value="TRANSPORT ATP-BINDING PROTEIN"/>
    <property type="match status" value="1"/>
</dbReference>
<evidence type="ECO:0000313" key="7">
    <source>
        <dbReference type="EMBL" id="NTF39861.1"/>
    </source>
</evidence>
<evidence type="ECO:0000259" key="6">
    <source>
        <dbReference type="PROSITE" id="PS50893"/>
    </source>
</evidence>
<dbReference type="GO" id="GO:0055085">
    <property type="term" value="P:transmembrane transport"/>
    <property type="evidence" value="ECO:0007669"/>
    <property type="project" value="UniProtKB-ARBA"/>
</dbReference>
<reference evidence="8" key="2">
    <citation type="submission" date="2020-02" db="EMBL/GenBank/DDBJ databases">
        <title>Unexpected conservation and global transmission of agrobacterial virulence plasmids.</title>
        <authorList>
            <person name="Weisberg A.J."/>
            <person name="Davis E.W. II"/>
            <person name="Tabima J.R."/>
            <person name="Belcher M.S."/>
            <person name="Miller M."/>
            <person name="Kuo C.-H."/>
            <person name="Loper J.E."/>
            <person name="Grunwald N.J."/>
            <person name="Putnam M.L."/>
            <person name="Chang J.H."/>
        </authorList>
    </citation>
    <scope>NUCLEOTIDE SEQUENCE</scope>
    <source>
        <strain evidence="8">W2/73</strain>
        <plasmid evidence="8">pW2_73_1</plasmid>
    </source>
</reference>
<feature type="domain" description="ABC transporter" evidence="6">
    <location>
        <begin position="303"/>
        <end position="552"/>
    </location>
</feature>
<keyword evidence="10" id="KW-1185">Reference proteome</keyword>
<dbReference type="KEGG" id="arui:G6M88_22845"/>
<evidence type="ECO:0000256" key="4">
    <source>
        <dbReference type="ARBA" id="ARBA00022741"/>
    </source>
</evidence>
<dbReference type="CDD" id="cd03257">
    <property type="entry name" value="ABC_NikE_OppD_transporters"/>
    <property type="match status" value="2"/>
</dbReference>
<dbReference type="InterPro" id="IPR003593">
    <property type="entry name" value="AAA+_ATPase"/>
</dbReference>
<sequence>MEQDQKQSPLLVVSNLTLKHQRADTSTTILRDVSFELRAGEILGLIGESGAGKSTLGNAVLGLLAPGFKQTGGRIVFRGDVVDELSGKDKMAIRGRRISAIFQDHTASLDPLMSVGSQIVETIQALDRSLTARQAKARALHLMERVGIDNPAGRYSQYPHQFSGGQRQRIVIAIALAGKPDIIVADEPTSALDATVQKQILALLRKLTDETKVSIILVTHDMGVISEIADRVVVMRHGKVVEQGATPSILDAPAEPYTRDLLAAVPRLRLSRVHRQLPVLSHDAEVDGAGIDPAGLVGPRSVLSVKGVTKTFTRRSLPWLRSSRQPFALQDITIEIKRGAITGIVGESGSGKSTIGRIVAGLETANQGTLEIDGAGFDISRSGRKSGLLGKVQMIFQDPAMSLNPRMSIGSALEESVRSGDRGPNSYAHEVSELMDRLGLPKNLLKSFPHQLSGGQKQRVCIARALLTRPSIIVADEPTSALDVSVQAEIVSLLKETVRERGLSMLFISHDLALVQDLCHAIYIFKDGIVEDSGPTDFIFSQSDNPYTRRLIDARPLRFTH</sequence>
<dbReference type="PROSITE" id="PS00211">
    <property type="entry name" value="ABC_TRANSPORTER_1"/>
    <property type="match status" value="2"/>
</dbReference>
<gene>
    <name evidence="7" type="ORF">G6L72_24560</name>
    <name evidence="8" type="ORF">G6M88_22845</name>
</gene>
<evidence type="ECO:0000256" key="5">
    <source>
        <dbReference type="ARBA" id="ARBA00022840"/>
    </source>
</evidence>
<dbReference type="PANTHER" id="PTHR43776:SF7">
    <property type="entry name" value="D,D-DIPEPTIDE TRANSPORT ATP-BINDING PROTEIN DDPF-RELATED"/>
    <property type="match status" value="1"/>
</dbReference>
<dbReference type="InterPro" id="IPR027417">
    <property type="entry name" value="P-loop_NTPase"/>
</dbReference>
<dbReference type="InterPro" id="IPR017871">
    <property type="entry name" value="ABC_transporter-like_CS"/>
</dbReference>
<evidence type="ECO:0000256" key="1">
    <source>
        <dbReference type="ARBA" id="ARBA00004417"/>
    </source>
</evidence>
<dbReference type="RefSeq" id="WP_065700872.1">
    <property type="nucleotide sequence ID" value="NZ_CP049208.1"/>
</dbReference>
<dbReference type="InterPro" id="IPR013563">
    <property type="entry name" value="Oligopep_ABC_C"/>
</dbReference>
<evidence type="ECO:0000256" key="3">
    <source>
        <dbReference type="ARBA" id="ARBA00022448"/>
    </source>
</evidence>
<keyword evidence="5 8" id="KW-0067">ATP-binding</keyword>
<evidence type="ECO:0000313" key="9">
    <source>
        <dbReference type="Proteomes" id="UP000663912"/>
    </source>
</evidence>
<dbReference type="InterPro" id="IPR003439">
    <property type="entry name" value="ABC_transporter-like_ATP-bd"/>
</dbReference>
<organism evidence="8 9">
    <name type="scientific">Agrobacterium rubi</name>
    <dbReference type="NCBI Taxonomy" id="28099"/>
    <lineage>
        <taxon>Bacteria</taxon>
        <taxon>Pseudomonadati</taxon>
        <taxon>Pseudomonadota</taxon>
        <taxon>Alphaproteobacteria</taxon>
        <taxon>Hyphomicrobiales</taxon>
        <taxon>Rhizobiaceae</taxon>
        <taxon>Rhizobium/Agrobacterium group</taxon>
        <taxon>Agrobacterium</taxon>
    </lineage>
</organism>
<accession>A0AAE7URZ3</accession>
<dbReference type="AlphaFoldDB" id="A0AAE7URZ3"/>
<dbReference type="Pfam" id="PF08352">
    <property type="entry name" value="oligo_HPY"/>
    <property type="match status" value="1"/>
</dbReference>
<dbReference type="SMART" id="SM00382">
    <property type="entry name" value="AAA"/>
    <property type="match status" value="2"/>
</dbReference>
<dbReference type="PROSITE" id="PS50893">
    <property type="entry name" value="ABC_TRANSPORTER_2"/>
    <property type="match status" value="2"/>
</dbReference>
<dbReference type="InterPro" id="IPR050319">
    <property type="entry name" value="ABC_transp_ATP-bind"/>
</dbReference>
<dbReference type="Proteomes" id="UP000663912">
    <property type="component" value="Plasmid pW2_73_1"/>
</dbReference>
<evidence type="ECO:0000256" key="2">
    <source>
        <dbReference type="ARBA" id="ARBA00005417"/>
    </source>
</evidence>
<dbReference type="EMBL" id="JAAMCP010000017">
    <property type="protein sequence ID" value="NTF39861.1"/>
    <property type="molecule type" value="Genomic_DNA"/>
</dbReference>
<dbReference type="GO" id="GO:0016887">
    <property type="term" value="F:ATP hydrolysis activity"/>
    <property type="evidence" value="ECO:0007669"/>
    <property type="project" value="InterPro"/>
</dbReference>
<geneLocation type="plasmid" evidence="8 9">
    <name>pW2_73_1</name>
</geneLocation>
<dbReference type="Proteomes" id="UP000822331">
    <property type="component" value="Unassembled WGS sequence"/>
</dbReference>
<dbReference type="FunFam" id="3.40.50.300:FF:000016">
    <property type="entry name" value="Oligopeptide ABC transporter ATP-binding component"/>
    <property type="match status" value="1"/>
</dbReference>